<dbReference type="PANTHER" id="PTHR46696">
    <property type="entry name" value="P450, PUTATIVE (EUROFUNG)-RELATED"/>
    <property type="match status" value="1"/>
</dbReference>
<dbReference type="InterPro" id="IPR036396">
    <property type="entry name" value="Cyt_P450_sf"/>
</dbReference>
<keyword evidence="5" id="KW-0408">Iron</keyword>
<dbReference type="EMBL" id="JAMQYH010000009">
    <property type="protein sequence ID" value="KAJ1684741.1"/>
    <property type="molecule type" value="Genomic_DNA"/>
</dbReference>
<keyword evidence="8" id="KW-1185">Reference proteome</keyword>
<accession>A0A9P9ZAN0</accession>
<gene>
    <name evidence="7" type="ORF">LUZ63_020012</name>
</gene>
<dbReference type="InterPro" id="IPR001128">
    <property type="entry name" value="Cyt_P450"/>
</dbReference>
<dbReference type="PRINTS" id="PR00359">
    <property type="entry name" value="BP450"/>
</dbReference>
<organism evidence="7 8">
    <name type="scientific">Rhynchospora breviuscula</name>
    <dbReference type="NCBI Taxonomy" id="2022672"/>
    <lineage>
        <taxon>Eukaryota</taxon>
        <taxon>Viridiplantae</taxon>
        <taxon>Streptophyta</taxon>
        <taxon>Embryophyta</taxon>
        <taxon>Tracheophyta</taxon>
        <taxon>Spermatophyta</taxon>
        <taxon>Magnoliopsida</taxon>
        <taxon>Liliopsida</taxon>
        <taxon>Poales</taxon>
        <taxon>Cyperaceae</taxon>
        <taxon>Cyperoideae</taxon>
        <taxon>Rhynchosporeae</taxon>
        <taxon>Rhynchospora</taxon>
    </lineage>
</organism>
<dbReference type="GO" id="GO:0004497">
    <property type="term" value="F:monooxygenase activity"/>
    <property type="evidence" value="ECO:0007669"/>
    <property type="project" value="UniProtKB-KW"/>
</dbReference>
<dbReference type="SUPFAM" id="SSF48264">
    <property type="entry name" value="Cytochrome P450"/>
    <property type="match status" value="1"/>
</dbReference>
<dbReference type="PANTHER" id="PTHR46696:SF6">
    <property type="entry name" value="P450, PUTATIVE (EUROFUNG)-RELATED"/>
    <property type="match status" value="1"/>
</dbReference>
<name>A0A9P9ZAN0_9POAL</name>
<comment type="similarity">
    <text evidence="1">Belongs to the cytochrome P450 family.</text>
</comment>
<proteinExistence type="inferred from homology"/>
<evidence type="ECO:0008006" key="9">
    <source>
        <dbReference type="Google" id="ProtNLM"/>
    </source>
</evidence>
<dbReference type="Pfam" id="PF00067">
    <property type="entry name" value="p450"/>
    <property type="match status" value="1"/>
</dbReference>
<evidence type="ECO:0000256" key="1">
    <source>
        <dbReference type="ARBA" id="ARBA00010617"/>
    </source>
</evidence>
<evidence type="ECO:0000256" key="2">
    <source>
        <dbReference type="ARBA" id="ARBA00022617"/>
    </source>
</evidence>
<keyword evidence="6" id="KW-0503">Monooxygenase</keyword>
<reference evidence="7" key="1">
    <citation type="journal article" date="2022" name="Cell">
        <title>Repeat-based holocentromeres influence genome architecture and karyotype evolution.</title>
        <authorList>
            <person name="Hofstatter P.G."/>
            <person name="Thangavel G."/>
            <person name="Lux T."/>
            <person name="Neumann P."/>
            <person name="Vondrak T."/>
            <person name="Novak P."/>
            <person name="Zhang M."/>
            <person name="Costa L."/>
            <person name="Castellani M."/>
            <person name="Scott A."/>
            <person name="Toegelov H."/>
            <person name="Fuchs J."/>
            <person name="Mata-Sucre Y."/>
            <person name="Dias Y."/>
            <person name="Vanzela A.L.L."/>
            <person name="Huettel B."/>
            <person name="Almeida C.C.S."/>
            <person name="Simkova H."/>
            <person name="Souza G."/>
            <person name="Pedrosa-Harand A."/>
            <person name="Macas J."/>
            <person name="Mayer K.F.X."/>
            <person name="Houben A."/>
            <person name="Marques A."/>
        </authorList>
    </citation>
    <scope>NUCLEOTIDE SEQUENCE</scope>
    <source>
        <strain evidence="7">RhyBre1mFocal</strain>
    </source>
</reference>
<dbReference type="FunFam" id="1.10.630.10:FF:000018">
    <property type="entry name" value="Cytochrome P450 monooxygenase"/>
    <property type="match status" value="1"/>
</dbReference>
<dbReference type="Proteomes" id="UP001151287">
    <property type="component" value="Unassembled WGS sequence"/>
</dbReference>
<sequence length="429" mass="46024">MVARTALRSAKGLVRRALLARSSGIDLTRLDKVPDSLSWPLTRDVTAPSARLSAVRDEAPVHKLTSFLGLDIWLVTGDAETREVLGARDDYSTDIRPLMGRSGEAGGDFGGLGFTDPPEHTRQRRFLTPEFTRRRLARLEPMIHAVVERQLDEMAAAAAAAPGQPVDLVPTYAFPVPFLVICDLLGVPAEKREHFSTLATARFDVTGGGKGTVGAIGGSREFLLAETARQRHDPGPGLIGQIIREHGDEIDDFDLGGLADGVFTGGLETSASMLALGTATLLEDRALWKRLVAEPEPESVDDVVEELLRTLSVVQVAFPRFPKKDVEIGGCPVHKGSVVLASLPAANRDPRATPGDTLDPERASTSHLAFGYGFHRCVGAELARLELRVAFSALAARFPELSLAVPGAELSYYSSSIVYGVESVPVHLG</sequence>
<comment type="caution">
    <text evidence="7">The sequence shown here is derived from an EMBL/GenBank/DDBJ whole genome shotgun (WGS) entry which is preliminary data.</text>
</comment>
<dbReference type="OrthoDB" id="3945418at2759"/>
<keyword evidence="4" id="KW-0560">Oxidoreductase</keyword>
<dbReference type="Gene3D" id="1.10.630.10">
    <property type="entry name" value="Cytochrome P450"/>
    <property type="match status" value="1"/>
</dbReference>
<dbReference type="GO" id="GO:0016705">
    <property type="term" value="F:oxidoreductase activity, acting on paired donors, with incorporation or reduction of molecular oxygen"/>
    <property type="evidence" value="ECO:0007669"/>
    <property type="project" value="InterPro"/>
</dbReference>
<evidence type="ECO:0000313" key="7">
    <source>
        <dbReference type="EMBL" id="KAJ1684741.1"/>
    </source>
</evidence>
<dbReference type="GO" id="GO:0005506">
    <property type="term" value="F:iron ion binding"/>
    <property type="evidence" value="ECO:0007669"/>
    <property type="project" value="InterPro"/>
</dbReference>
<keyword evidence="2" id="KW-0349">Heme</keyword>
<protein>
    <recommendedName>
        <fullName evidence="9">Cytochrome P450</fullName>
    </recommendedName>
</protein>
<dbReference type="GO" id="GO:0020037">
    <property type="term" value="F:heme binding"/>
    <property type="evidence" value="ECO:0007669"/>
    <property type="project" value="InterPro"/>
</dbReference>
<evidence type="ECO:0000256" key="4">
    <source>
        <dbReference type="ARBA" id="ARBA00023002"/>
    </source>
</evidence>
<evidence type="ECO:0000256" key="6">
    <source>
        <dbReference type="ARBA" id="ARBA00023033"/>
    </source>
</evidence>
<evidence type="ECO:0000256" key="5">
    <source>
        <dbReference type="ARBA" id="ARBA00023004"/>
    </source>
</evidence>
<dbReference type="AlphaFoldDB" id="A0A9P9ZAN0"/>
<dbReference type="InterPro" id="IPR002397">
    <property type="entry name" value="Cyt_P450_B"/>
</dbReference>
<keyword evidence="3" id="KW-0479">Metal-binding</keyword>
<dbReference type="PRINTS" id="PR00385">
    <property type="entry name" value="P450"/>
</dbReference>
<evidence type="ECO:0000313" key="8">
    <source>
        <dbReference type="Proteomes" id="UP001151287"/>
    </source>
</evidence>
<evidence type="ECO:0000256" key="3">
    <source>
        <dbReference type="ARBA" id="ARBA00022723"/>
    </source>
</evidence>